<proteinExistence type="predicted"/>
<protein>
    <submittedName>
        <fullName evidence="2">ATP synthase F0 subunit 8</fullName>
    </submittedName>
</protein>
<evidence type="ECO:0000313" key="2">
    <source>
        <dbReference type="EMBL" id="ALO64374.1"/>
    </source>
</evidence>
<name>A0A0S2LSQ7_9HYME</name>
<reference evidence="2" key="1">
    <citation type="submission" date="2015-06" db="EMBL/GenBank/DDBJ databases">
        <title>High-throughput detection of wild bee species with mitogenome skimming and resequencing (mt-S/R).</title>
        <authorList>
            <person name="Tang M."/>
            <person name="Hardman C."/>
            <person name="Ji Y."/>
            <person name="Meng G."/>
            <person name="Liu S."/>
            <person name="Tan M."/>
            <person name="Yang S."/>
            <person name="Yang C."/>
            <person name="Moss E."/>
            <person name="Nevard T."/>
            <person name="Potts S.G."/>
            <person name="Zhou X."/>
            <person name="Yu D.W."/>
        </authorList>
    </citation>
    <scope>NUCLEOTIDE SEQUENCE</scope>
</reference>
<accession>A0A0S2LSQ7</accession>
<organism evidence="2">
    <name type="scientific">Lasioglossum leucopus</name>
    <dbReference type="NCBI Taxonomy" id="1039738"/>
    <lineage>
        <taxon>Eukaryota</taxon>
        <taxon>Metazoa</taxon>
        <taxon>Ecdysozoa</taxon>
        <taxon>Arthropoda</taxon>
        <taxon>Hexapoda</taxon>
        <taxon>Insecta</taxon>
        <taxon>Pterygota</taxon>
        <taxon>Neoptera</taxon>
        <taxon>Endopterygota</taxon>
        <taxon>Hymenoptera</taxon>
        <taxon>Apocrita</taxon>
        <taxon>Aculeata</taxon>
        <taxon>Apoidea</taxon>
        <taxon>Anthophila</taxon>
        <taxon>Halictidae</taxon>
        <taxon>Halictinae</taxon>
        <taxon>Halictini</taxon>
        <taxon>Lasioglossum</taxon>
        <taxon>Dialictus</taxon>
    </lineage>
</organism>
<dbReference type="AlphaFoldDB" id="A0A0S2LSQ7"/>
<evidence type="ECO:0000256" key="1">
    <source>
        <dbReference type="SAM" id="Phobius"/>
    </source>
</evidence>
<geneLocation type="mitochondrion" evidence="2"/>
<dbReference type="EMBL" id="KT164610">
    <property type="protein sequence ID" value="ALO64374.1"/>
    <property type="molecule type" value="Genomic_DNA"/>
</dbReference>
<keyword evidence="1" id="KW-0812">Transmembrane</keyword>
<keyword evidence="2" id="KW-0496">Mitochondrion</keyword>
<gene>
    <name evidence="2" type="primary">ATP8</name>
</gene>
<feature type="transmembrane region" description="Helical" evidence="1">
    <location>
        <begin position="6"/>
        <end position="29"/>
    </location>
</feature>
<keyword evidence="1" id="KW-1133">Transmembrane helix</keyword>
<sequence length="55" mass="6776">MPQMSPMYWTILLLFTLIIIFIYTSMFYFTLMSPPHMNKTSIKHSPHKMFKIKWY</sequence>
<keyword evidence="1" id="KW-0472">Membrane</keyword>